<gene>
    <name evidence="2" type="ORF">A8926_1243</name>
</gene>
<dbReference type="RefSeq" id="WP_010307662.1">
    <property type="nucleotide sequence ID" value="NZ_CP061007.1"/>
</dbReference>
<comment type="caution">
    <text evidence="2">The sequence shown here is derived from an EMBL/GenBank/DDBJ whole genome shotgun (WGS) entry which is preliminary data.</text>
</comment>
<dbReference type="Proteomes" id="UP000233786">
    <property type="component" value="Unassembled WGS sequence"/>
</dbReference>
<feature type="signal peptide" evidence="1">
    <location>
        <begin position="1"/>
        <end position="29"/>
    </location>
</feature>
<feature type="chain" id="PRO_5038771403" description="Lipoprotein" evidence="1">
    <location>
        <begin position="30"/>
        <end position="176"/>
    </location>
</feature>
<keyword evidence="3" id="KW-1185">Reference proteome</keyword>
<name>A0A2N3XSP3_SACSN</name>
<dbReference type="PROSITE" id="PS51257">
    <property type="entry name" value="PROKAR_LIPOPROTEIN"/>
    <property type="match status" value="1"/>
</dbReference>
<protein>
    <recommendedName>
        <fullName evidence="4">Lipoprotein</fullName>
    </recommendedName>
</protein>
<reference evidence="2" key="1">
    <citation type="submission" date="2017-12" db="EMBL/GenBank/DDBJ databases">
        <title>Sequencing the genomes of 1000 Actinobacteria strains.</title>
        <authorList>
            <person name="Klenk H.-P."/>
        </authorList>
    </citation>
    <scope>NUCLEOTIDE SEQUENCE [LARGE SCALE GENOMIC DNA]</scope>
    <source>
        <strain evidence="2">DSM 44228</strain>
    </source>
</reference>
<accession>A0A2N3XSP3</accession>
<sequence>MRKISRIAVLIPGGLLAAAVFVSGCTSLAGQPTSAPTPPGSAAGAAIITNPETDARAGAVAPNIHAVDVAVDLEFAKNNGAWMVSWVEGRMDDSSMSAPHPVSTGGPVQVAALAPDVQFLSPFEGATPTGSPQLGSEGLGVVPVTLDDFTQQGNQSAKIWLEENGQVTKIAARYQP</sequence>
<evidence type="ECO:0000256" key="1">
    <source>
        <dbReference type="SAM" id="SignalP"/>
    </source>
</evidence>
<evidence type="ECO:0008006" key="4">
    <source>
        <dbReference type="Google" id="ProtNLM"/>
    </source>
</evidence>
<dbReference type="OrthoDB" id="3687992at2"/>
<proteinExistence type="predicted"/>
<organism evidence="2 3">
    <name type="scientific">Saccharopolyspora spinosa</name>
    <dbReference type="NCBI Taxonomy" id="60894"/>
    <lineage>
        <taxon>Bacteria</taxon>
        <taxon>Bacillati</taxon>
        <taxon>Actinomycetota</taxon>
        <taxon>Actinomycetes</taxon>
        <taxon>Pseudonocardiales</taxon>
        <taxon>Pseudonocardiaceae</taxon>
        <taxon>Saccharopolyspora</taxon>
    </lineage>
</organism>
<evidence type="ECO:0000313" key="3">
    <source>
        <dbReference type="Proteomes" id="UP000233786"/>
    </source>
</evidence>
<dbReference type="EMBL" id="PJNB01000001">
    <property type="protein sequence ID" value="PKW13694.1"/>
    <property type="molecule type" value="Genomic_DNA"/>
</dbReference>
<keyword evidence="1" id="KW-0732">Signal</keyword>
<evidence type="ECO:0000313" key="2">
    <source>
        <dbReference type="EMBL" id="PKW13694.1"/>
    </source>
</evidence>
<dbReference type="AlphaFoldDB" id="A0A2N3XSP3"/>